<dbReference type="Proteomes" id="UP000770717">
    <property type="component" value="Unassembled WGS sequence"/>
</dbReference>
<evidence type="ECO:0000313" key="1">
    <source>
        <dbReference type="EMBL" id="KAG9465332.1"/>
    </source>
</evidence>
<dbReference type="AlphaFoldDB" id="A0A8J6B762"/>
<proteinExistence type="predicted"/>
<organism evidence="1 2">
    <name type="scientific">Eleutherodactylus coqui</name>
    <name type="common">Puerto Rican coqui</name>
    <dbReference type="NCBI Taxonomy" id="57060"/>
    <lineage>
        <taxon>Eukaryota</taxon>
        <taxon>Metazoa</taxon>
        <taxon>Chordata</taxon>
        <taxon>Craniata</taxon>
        <taxon>Vertebrata</taxon>
        <taxon>Euteleostomi</taxon>
        <taxon>Amphibia</taxon>
        <taxon>Batrachia</taxon>
        <taxon>Anura</taxon>
        <taxon>Neobatrachia</taxon>
        <taxon>Hyloidea</taxon>
        <taxon>Eleutherodactylidae</taxon>
        <taxon>Eleutherodactylinae</taxon>
        <taxon>Eleutherodactylus</taxon>
        <taxon>Eleutherodactylus</taxon>
    </lineage>
</organism>
<comment type="caution">
    <text evidence="1">The sequence shown here is derived from an EMBL/GenBank/DDBJ whole genome shotgun (WGS) entry which is preliminary data.</text>
</comment>
<sequence>MGSLNILKGTINAKQYIEGVEQHILHPDNVSVRKGLEYCSKTMLNHILHPSQQLHRRRAQGKLTACRPDLPPYTASITTAWLHRRRVWGEPAACSPHFSLIEKFGAL</sequence>
<gene>
    <name evidence="1" type="ORF">GDO78_018499</name>
</gene>
<evidence type="ECO:0000313" key="2">
    <source>
        <dbReference type="Proteomes" id="UP000770717"/>
    </source>
</evidence>
<reference evidence="1" key="1">
    <citation type="thesis" date="2020" institute="ProQuest LLC" country="789 East Eisenhower Parkway, Ann Arbor, MI, USA">
        <title>Comparative Genomics and Chromosome Evolution.</title>
        <authorList>
            <person name="Mudd A.B."/>
        </authorList>
    </citation>
    <scope>NUCLEOTIDE SEQUENCE</scope>
    <source>
        <strain evidence="1">HN-11 Male</strain>
        <tissue evidence="1">Kidney and liver</tissue>
    </source>
</reference>
<dbReference type="EMBL" id="WNTK01003167">
    <property type="protein sequence ID" value="KAG9465332.1"/>
    <property type="molecule type" value="Genomic_DNA"/>
</dbReference>
<protein>
    <submittedName>
        <fullName evidence="1">Uncharacterized protein</fullName>
    </submittedName>
</protein>
<dbReference type="OrthoDB" id="8663161at2759"/>
<accession>A0A8J6B762</accession>
<keyword evidence="2" id="KW-1185">Reference proteome</keyword>
<name>A0A8J6B762_ELECQ</name>